<organism evidence="2 3">
    <name type="scientific">Nocardiopsis suaedae</name>
    <dbReference type="NCBI Taxonomy" id="3018444"/>
    <lineage>
        <taxon>Bacteria</taxon>
        <taxon>Bacillati</taxon>
        <taxon>Actinomycetota</taxon>
        <taxon>Actinomycetes</taxon>
        <taxon>Streptosporangiales</taxon>
        <taxon>Nocardiopsidaceae</taxon>
        <taxon>Nocardiopsis</taxon>
    </lineage>
</organism>
<keyword evidence="3" id="KW-1185">Reference proteome</keyword>
<comment type="caution">
    <text evidence="2">The sequence shown here is derived from an EMBL/GenBank/DDBJ whole genome shotgun (WGS) entry which is preliminary data.</text>
</comment>
<name>A0ABT4TKV9_9ACTN</name>
<dbReference type="InterPro" id="IPR050458">
    <property type="entry name" value="LolB"/>
</dbReference>
<dbReference type="Pfam" id="PF18934">
    <property type="entry name" value="DUF5682"/>
    <property type="match status" value="1"/>
</dbReference>
<dbReference type="RefSeq" id="WP_270677673.1">
    <property type="nucleotide sequence ID" value="NZ_JAQFWP010000016.1"/>
</dbReference>
<dbReference type="PANTHER" id="PTHR30634">
    <property type="entry name" value="OUTER MEMBRANE LOLAB LIPOPROTEIN INSERTION APPARATUS"/>
    <property type="match status" value="1"/>
</dbReference>
<evidence type="ECO:0000313" key="2">
    <source>
        <dbReference type="EMBL" id="MDA2805025.1"/>
    </source>
</evidence>
<protein>
    <submittedName>
        <fullName evidence="2">DUF5682 family protein</fullName>
    </submittedName>
</protein>
<evidence type="ECO:0000256" key="1">
    <source>
        <dbReference type="SAM" id="MobiDB-lite"/>
    </source>
</evidence>
<accession>A0ABT4TKV9</accession>
<dbReference type="Proteomes" id="UP001165685">
    <property type="component" value="Unassembled WGS sequence"/>
</dbReference>
<feature type="region of interest" description="Disordered" evidence="1">
    <location>
        <begin position="724"/>
        <end position="747"/>
    </location>
</feature>
<sequence>MNTTDSGRVRVLGVRHHGPGSARAVRTELEDFAPDAVLVEGPSDADPLLSLVGGLEPPVALLAHAPGARGARSGPRRSAFWPFASFSPEWQALLYAHEHGCDVRFCDLPASVSLAVEDGGSDGGAPLARPADPLAELAAAAGYDDAERWWDDTIEHRGRERDHLPNARSAPALAPPSPFAAIAEAMTEVRARTAPGPPPLHEARREAHMRRAVRSALRAGHARIAVVCGAWHVPALLQRPKAAEDAALLRRMPRVAAETTWIPWSHGRLSASSGYGAGVRAPGWYHHLFSAPDRPLERWLSEAARLLRAEGEHVSTAHVIEGVRLCEALAALRGRPLPGLDEAGEAVASVLCEGSALKAERVRAAMETAERLGRVPPSVPKVPLQKDLEAHQRRLRLRPDAEPRDLDLDLREENGRARSALLHRLRMLEVDWGVPVADPVRVLGSFHERWRVAWYPELEAAVVDASVWGSDVASAADARTRDRAAHADLTGLTTLAEHCLKAGLDSALEAVLDRASARAAHASDTAALMDAVPPLARAARYGDVRGTASAPLRRVAAMLLDRVCAGIGPAVTNLSEEAAEEMCGAVEAVHRSAVLIGGASERSWWDALVRLSTRSGVPGLVAGRVHRLLRDGGRLGDGELLRRLSRAASRGSEPQRAAAWIAGFLGGEGQVLVHDEGLLRLVDTWLCALDGESFGAVLPLLRRTFGGFSNGERRAIARKVRTLGVGPRTASPGSEGPEESEASGVDLDRAAGAVATAALLLGREEG</sequence>
<gene>
    <name evidence="2" type="ORF">O4U47_10915</name>
</gene>
<dbReference type="InterPro" id="IPR043737">
    <property type="entry name" value="DUF5682"/>
</dbReference>
<dbReference type="EMBL" id="JAQFWP010000016">
    <property type="protein sequence ID" value="MDA2805025.1"/>
    <property type="molecule type" value="Genomic_DNA"/>
</dbReference>
<proteinExistence type="predicted"/>
<reference evidence="2" key="1">
    <citation type="submission" date="2023-01" db="EMBL/GenBank/DDBJ databases">
        <title>Draft genome sequence of Nocardiopsis sp. LSu2-4 isolated from halophytes.</title>
        <authorList>
            <person name="Duangmal K."/>
            <person name="Chantavorakit T."/>
        </authorList>
    </citation>
    <scope>NUCLEOTIDE SEQUENCE</scope>
    <source>
        <strain evidence="2">LSu2-4</strain>
    </source>
</reference>
<evidence type="ECO:0000313" key="3">
    <source>
        <dbReference type="Proteomes" id="UP001165685"/>
    </source>
</evidence>
<dbReference type="PANTHER" id="PTHR30634:SF14">
    <property type="match status" value="1"/>
</dbReference>